<proteinExistence type="predicted"/>
<sequence>MTDQVRPRVRYVIGPDGSPLTVADLPPGNTQRWVIRRKAEVVAAVRGGLLSLEEACRRYTLTVDEFLSWQALIDRHGLAGLRATRIQEYRG</sequence>
<dbReference type="STRING" id="1123029.SAMN02745172_00110"/>
<evidence type="ECO:0000313" key="2">
    <source>
        <dbReference type="Proteomes" id="UP000186406"/>
    </source>
</evidence>
<dbReference type="RefSeq" id="WP_073625279.1">
    <property type="nucleotide sequence ID" value="NZ_FRXO01000001.1"/>
</dbReference>
<organism evidence="1 2">
    <name type="scientific">Pseudoxanthobacter soli DSM 19599</name>
    <dbReference type="NCBI Taxonomy" id="1123029"/>
    <lineage>
        <taxon>Bacteria</taxon>
        <taxon>Pseudomonadati</taxon>
        <taxon>Pseudomonadota</taxon>
        <taxon>Alphaproteobacteria</taxon>
        <taxon>Hyphomicrobiales</taxon>
        <taxon>Segnochrobactraceae</taxon>
        <taxon>Pseudoxanthobacter</taxon>
    </lineage>
</organism>
<reference evidence="1 2" key="1">
    <citation type="submission" date="2016-12" db="EMBL/GenBank/DDBJ databases">
        <authorList>
            <person name="Song W.-J."/>
            <person name="Kurnit D.M."/>
        </authorList>
    </citation>
    <scope>NUCLEOTIDE SEQUENCE [LARGE SCALE GENOMIC DNA]</scope>
    <source>
        <strain evidence="1 2">DSM 19599</strain>
    </source>
</reference>
<evidence type="ECO:0008006" key="3">
    <source>
        <dbReference type="Google" id="ProtNLM"/>
    </source>
</evidence>
<gene>
    <name evidence="1" type="ORF">SAMN02745172_00110</name>
</gene>
<dbReference type="Pfam" id="PF06627">
    <property type="entry name" value="DUF1153"/>
    <property type="match status" value="1"/>
</dbReference>
<dbReference type="GO" id="GO:0043565">
    <property type="term" value="F:sequence-specific DNA binding"/>
    <property type="evidence" value="ECO:0007669"/>
    <property type="project" value="InterPro"/>
</dbReference>
<dbReference type="OrthoDB" id="9796775at2"/>
<accession>A0A1M7Z5J2</accession>
<dbReference type="Proteomes" id="UP000186406">
    <property type="component" value="Unassembled WGS sequence"/>
</dbReference>
<dbReference type="Gene3D" id="1.10.10.10">
    <property type="entry name" value="Winged helix-like DNA-binding domain superfamily/Winged helix DNA-binding domain"/>
    <property type="match status" value="1"/>
</dbReference>
<keyword evidence="2" id="KW-1185">Reference proteome</keyword>
<dbReference type="InterPro" id="IPR009534">
    <property type="entry name" value="DUF1153"/>
</dbReference>
<name>A0A1M7Z5J2_9HYPH</name>
<dbReference type="InterPro" id="IPR010921">
    <property type="entry name" value="Trp_repressor/repl_initiator"/>
</dbReference>
<protein>
    <recommendedName>
        <fullName evidence="3">DUF1153 domain-containing protein</fullName>
    </recommendedName>
</protein>
<dbReference type="AlphaFoldDB" id="A0A1M7Z5J2"/>
<evidence type="ECO:0000313" key="1">
    <source>
        <dbReference type="EMBL" id="SHO59916.1"/>
    </source>
</evidence>
<dbReference type="EMBL" id="FRXO01000001">
    <property type="protein sequence ID" value="SHO59916.1"/>
    <property type="molecule type" value="Genomic_DNA"/>
</dbReference>
<dbReference type="InterPro" id="IPR036388">
    <property type="entry name" value="WH-like_DNA-bd_sf"/>
</dbReference>
<dbReference type="SUPFAM" id="SSF48295">
    <property type="entry name" value="TrpR-like"/>
    <property type="match status" value="1"/>
</dbReference>